<dbReference type="AlphaFoldDB" id="A0A0R3X9A4"/>
<evidence type="ECO:0000313" key="3">
    <source>
        <dbReference type="Proteomes" id="UP000274429"/>
    </source>
</evidence>
<dbReference type="GO" id="GO:0005826">
    <property type="term" value="C:actomyosin contractile ring"/>
    <property type="evidence" value="ECO:0007669"/>
    <property type="project" value="TreeGrafter"/>
</dbReference>
<reference evidence="2 3" key="2">
    <citation type="submission" date="2018-11" db="EMBL/GenBank/DDBJ databases">
        <authorList>
            <consortium name="Pathogen Informatics"/>
        </authorList>
    </citation>
    <scope>NUCLEOTIDE SEQUENCE [LARGE SCALE GENOMIC DNA]</scope>
</reference>
<dbReference type="Proteomes" id="UP000274429">
    <property type="component" value="Unassembled WGS sequence"/>
</dbReference>
<proteinExistence type="predicted"/>
<name>A0A0R3X9A4_HYDTA</name>
<dbReference type="OrthoDB" id="5817051at2759"/>
<dbReference type="WBParaSite" id="TTAC_0001012901-mRNA-1">
    <property type="protein sequence ID" value="TTAC_0001012901-mRNA-1"/>
    <property type="gene ID" value="TTAC_0001012901"/>
</dbReference>
<dbReference type="EMBL" id="UYWX01021322">
    <property type="protein sequence ID" value="VDM35094.1"/>
    <property type="molecule type" value="Genomic_DNA"/>
</dbReference>
<gene>
    <name evidence="2" type="ORF">TTAC_LOCUS10114</name>
</gene>
<dbReference type="InterPro" id="IPR012966">
    <property type="entry name" value="AHD"/>
</dbReference>
<dbReference type="GO" id="GO:0000915">
    <property type="term" value="P:actomyosin contractile ring assembly"/>
    <property type="evidence" value="ECO:0007669"/>
    <property type="project" value="TreeGrafter"/>
</dbReference>
<dbReference type="InterPro" id="IPR051364">
    <property type="entry name" value="Cytokinesis/Rho-signaling"/>
</dbReference>
<dbReference type="STRING" id="6205.A0A0R3X9A4"/>
<dbReference type="PANTHER" id="PTHR21538">
    <property type="entry name" value="ANILLIN/RHOTEKIN RTKN"/>
    <property type="match status" value="1"/>
</dbReference>
<dbReference type="GO" id="GO:0000281">
    <property type="term" value="P:mitotic cytokinesis"/>
    <property type="evidence" value="ECO:0007669"/>
    <property type="project" value="TreeGrafter"/>
</dbReference>
<feature type="domain" description="Anillin homology" evidence="1">
    <location>
        <begin position="170"/>
        <end position="273"/>
    </location>
</feature>
<evidence type="ECO:0000259" key="1">
    <source>
        <dbReference type="Pfam" id="PF08174"/>
    </source>
</evidence>
<dbReference type="Pfam" id="PF08174">
    <property type="entry name" value="Anillin"/>
    <property type="match status" value="1"/>
</dbReference>
<protein>
    <submittedName>
        <fullName evidence="4">Anillin domain-containing protein</fullName>
    </submittedName>
</protein>
<evidence type="ECO:0000313" key="4">
    <source>
        <dbReference type="WBParaSite" id="TTAC_0001012901-mRNA-1"/>
    </source>
</evidence>
<dbReference type="PANTHER" id="PTHR21538:SF24">
    <property type="entry name" value="PH DOMAIN-CONTAINING PROTEIN"/>
    <property type="match status" value="1"/>
</dbReference>
<keyword evidence="3" id="KW-1185">Reference proteome</keyword>
<organism evidence="4">
    <name type="scientific">Hydatigena taeniaeformis</name>
    <name type="common">Feline tapeworm</name>
    <name type="synonym">Taenia taeniaeformis</name>
    <dbReference type="NCBI Taxonomy" id="6205"/>
    <lineage>
        <taxon>Eukaryota</taxon>
        <taxon>Metazoa</taxon>
        <taxon>Spiralia</taxon>
        <taxon>Lophotrochozoa</taxon>
        <taxon>Platyhelminthes</taxon>
        <taxon>Cestoda</taxon>
        <taxon>Eucestoda</taxon>
        <taxon>Cyclophyllidea</taxon>
        <taxon>Taeniidae</taxon>
        <taxon>Hydatigera</taxon>
    </lineage>
</organism>
<accession>A0A0R3X9A4</accession>
<dbReference type="GO" id="GO:0031106">
    <property type="term" value="P:septin ring organization"/>
    <property type="evidence" value="ECO:0007669"/>
    <property type="project" value="TreeGrafter"/>
</dbReference>
<evidence type="ECO:0000313" key="2">
    <source>
        <dbReference type="EMBL" id="VDM35094.1"/>
    </source>
</evidence>
<sequence length="395" mass="42758">MFPVSKLIRLRTNPKLQDDIERNLKLRDGASRILAVAANTIQRLDAAKTIIVSNSRLVVSMQQLQREKADEANAASATVSHGHQGLSSPVMPSKHFCTGKATLCLSGIRIPLLWKDTSLTPNASSALNRLLDPSYRWASGASSSHFSTFGRQQRPISAVLSVAAVGALAGGETSGEVCSAFCIVRVGDQIRETRLLCEVYPGSADLEFDDVLTFGDVQPNFECGIEIYGCQSSNGQGTNSFLRRKSQIDCTSAANRNSVFLGTLTPEYAKVGTEYLGERVSAHPLELLSSHGSSLHLSPSSSNFPFSNASALHTSEDVLPLFGPICFSLTALPDSVQRPVLSGLLWIRSSLKSNRESTEEPISEVRLRGSSSKVVKKPLKKWDIQLKVDPVIPSF</sequence>
<reference evidence="4" key="1">
    <citation type="submission" date="2017-02" db="UniProtKB">
        <authorList>
            <consortium name="WormBaseParasite"/>
        </authorList>
    </citation>
    <scope>IDENTIFICATION</scope>
</reference>